<keyword evidence="2" id="KW-1185">Reference proteome</keyword>
<protein>
    <submittedName>
        <fullName evidence="1">Uncharacterized protein</fullName>
    </submittedName>
</protein>
<accession>A0A154P0P4</accession>
<gene>
    <name evidence="1" type="ORF">WN55_09617</name>
</gene>
<proteinExistence type="predicted"/>
<name>A0A154P0P4_DUFNO</name>
<dbReference type="EMBL" id="KQ434783">
    <property type="protein sequence ID" value="KZC04818.1"/>
    <property type="molecule type" value="Genomic_DNA"/>
</dbReference>
<sequence>MERAPLPALQERIFCKVPSLPARLTRVAFFKTNTPAEIKWNSYQEIGRTAV</sequence>
<reference evidence="1 2" key="1">
    <citation type="submission" date="2015-07" db="EMBL/GenBank/DDBJ databases">
        <title>The genome of Dufourea novaeangliae.</title>
        <authorList>
            <person name="Pan H."/>
            <person name="Kapheim K."/>
        </authorList>
    </citation>
    <scope>NUCLEOTIDE SEQUENCE [LARGE SCALE GENOMIC DNA]</scope>
    <source>
        <strain evidence="1">0120121106</strain>
        <tissue evidence="1">Whole body</tissue>
    </source>
</reference>
<dbReference type="AlphaFoldDB" id="A0A154P0P4"/>
<organism evidence="1 2">
    <name type="scientific">Dufourea novaeangliae</name>
    <name type="common">Sweat bee</name>
    <dbReference type="NCBI Taxonomy" id="178035"/>
    <lineage>
        <taxon>Eukaryota</taxon>
        <taxon>Metazoa</taxon>
        <taxon>Ecdysozoa</taxon>
        <taxon>Arthropoda</taxon>
        <taxon>Hexapoda</taxon>
        <taxon>Insecta</taxon>
        <taxon>Pterygota</taxon>
        <taxon>Neoptera</taxon>
        <taxon>Endopterygota</taxon>
        <taxon>Hymenoptera</taxon>
        <taxon>Apocrita</taxon>
        <taxon>Aculeata</taxon>
        <taxon>Apoidea</taxon>
        <taxon>Anthophila</taxon>
        <taxon>Halictidae</taxon>
        <taxon>Rophitinae</taxon>
        <taxon>Dufourea</taxon>
    </lineage>
</organism>
<evidence type="ECO:0000313" key="2">
    <source>
        <dbReference type="Proteomes" id="UP000076502"/>
    </source>
</evidence>
<dbReference type="Proteomes" id="UP000076502">
    <property type="component" value="Unassembled WGS sequence"/>
</dbReference>
<evidence type="ECO:0000313" key="1">
    <source>
        <dbReference type="EMBL" id="KZC04818.1"/>
    </source>
</evidence>